<feature type="region of interest" description="Disordered" evidence="1">
    <location>
        <begin position="387"/>
        <end position="434"/>
    </location>
</feature>
<organism evidence="2 3">
    <name type="scientific">Dryococelus australis</name>
    <dbReference type="NCBI Taxonomy" id="614101"/>
    <lineage>
        <taxon>Eukaryota</taxon>
        <taxon>Metazoa</taxon>
        <taxon>Ecdysozoa</taxon>
        <taxon>Arthropoda</taxon>
        <taxon>Hexapoda</taxon>
        <taxon>Insecta</taxon>
        <taxon>Pterygota</taxon>
        <taxon>Neoptera</taxon>
        <taxon>Polyneoptera</taxon>
        <taxon>Phasmatodea</taxon>
        <taxon>Verophasmatodea</taxon>
        <taxon>Anareolatae</taxon>
        <taxon>Phasmatidae</taxon>
        <taxon>Eurycanthinae</taxon>
        <taxon>Dryococelus</taxon>
    </lineage>
</organism>
<feature type="region of interest" description="Disordered" evidence="1">
    <location>
        <begin position="165"/>
        <end position="201"/>
    </location>
</feature>
<dbReference type="EMBL" id="JARBHB010000002">
    <property type="protein sequence ID" value="KAJ8892308.1"/>
    <property type="molecule type" value="Genomic_DNA"/>
</dbReference>
<feature type="compositionally biased region" description="Basic and acidic residues" evidence="1">
    <location>
        <begin position="183"/>
        <end position="198"/>
    </location>
</feature>
<accession>A0ABQ9I6N2</accession>
<proteinExistence type="predicted"/>
<reference evidence="2 3" key="1">
    <citation type="submission" date="2023-02" db="EMBL/GenBank/DDBJ databases">
        <title>LHISI_Scaffold_Assembly.</title>
        <authorList>
            <person name="Stuart O.P."/>
            <person name="Cleave R."/>
            <person name="Magrath M.J.L."/>
            <person name="Mikheyev A.S."/>
        </authorList>
    </citation>
    <scope>NUCLEOTIDE SEQUENCE [LARGE SCALE GENOMIC DNA]</scope>
    <source>
        <strain evidence="2">Daus_M_001</strain>
        <tissue evidence="2">Leg muscle</tissue>
    </source>
</reference>
<sequence>MEEVCRSTLKLGFVAFTRGPPHPGDMIGCPRNEATLITKHSSSPSTLSLLSRYSVCGYLYVSTAPNSIEQYGENDWHVRLYGDTTTKRISTRFRVPGDGWVEKKSPSVLSTGRLSANTTRHDDSSLHSGTAVVVCFAAGAYSTAFHLVGKAVGDEDFKATRHTGLGLEGESSSSSSSCTGCPEGDRQPSRDSYDDASRHTRPRLQHRDVCCSNTAIPSALRLNTAEAADDKEMFKLAKSDVRASRRTHVNRVRCSLKLYMRGLGACLSVALKLGWLMLCLTRITLSCRSRSIGVHGDAQGIVCHGRREGSSLMDAALPTVAHCTRRSLLRRTSSRMATTLSIPISIPEGQYTGNAAAYIAEVTWPRRSGGHPPLFAIGTLGVALNRGNQPLHPTATKGNARMKRRGKREIPKKTRQPAASSGSIPTCESPVSRPGIEPGSPWWEVVRQSAQPPRPPWSRTGIYLIGCVVIGSLTAYVGTYGSIELKWRAKPSPSRMGLYKRKKEGEAGMNASANSRQLAASCRFVPALGQTFPPARSHHSPSDNSQQPLSCVSLEQRSRILLERASQNQFSDTHKTPYDRVKRCRESKINIQPPKRVNVDVFTQNKRSCPQHSEAQFLYIARGNLHAMPLVGGFSGVYSVSPRSCIPALIKSSMSRDRLLAVVVLDESALLRNGMKTLIVEEFAAQ</sequence>
<evidence type="ECO:0000313" key="2">
    <source>
        <dbReference type="EMBL" id="KAJ8892308.1"/>
    </source>
</evidence>
<keyword evidence="3" id="KW-1185">Reference proteome</keyword>
<gene>
    <name evidence="2" type="ORF">PR048_004888</name>
</gene>
<feature type="compositionally biased region" description="Polar residues" evidence="1">
    <location>
        <begin position="417"/>
        <end position="426"/>
    </location>
</feature>
<feature type="compositionally biased region" description="Low complexity" evidence="1">
    <location>
        <begin position="165"/>
        <end position="181"/>
    </location>
</feature>
<evidence type="ECO:0000313" key="3">
    <source>
        <dbReference type="Proteomes" id="UP001159363"/>
    </source>
</evidence>
<evidence type="ECO:0000256" key="1">
    <source>
        <dbReference type="SAM" id="MobiDB-lite"/>
    </source>
</evidence>
<protein>
    <submittedName>
        <fullName evidence="2">Uncharacterized protein</fullName>
    </submittedName>
</protein>
<dbReference type="Proteomes" id="UP001159363">
    <property type="component" value="Chromosome 2"/>
</dbReference>
<comment type="caution">
    <text evidence="2">The sequence shown here is derived from an EMBL/GenBank/DDBJ whole genome shotgun (WGS) entry which is preliminary data.</text>
</comment>
<name>A0ABQ9I6N2_9NEOP</name>